<reference evidence="1" key="1">
    <citation type="submission" date="2019-10" db="EMBL/GenBank/DDBJ databases">
        <authorList>
            <consortium name="DOE Joint Genome Institute"/>
            <person name="Kuo A."/>
            <person name="Miyauchi S."/>
            <person name="Kiss E."/>
            <person name="Drula E."/>
            <person name="Kohler A."/>
            <person name="Sanchez-Garcia M."/>
            <person name="Andreopoulos B."/>
            <person name="Barry K.W."/>
            <person name="Bonito G."/>
            <person name="Buee M."/>
            <person name="Carver A."/>
            <person name="Chen C."/>
            <person name="Cichocki N."/>
            <person name="Clum A."/>
            <person name="Culley D."/>
            <person name="Crous P.W."/>
            <person name="Fauchery L."/>
            <person name="Girlanda M."/>
            <person name="Hayes R."/>
            <person name="Keri Z."/>
            <person name="LaButti K."/>
            <person name="Lipzen A."/>
            <person name="Lombard V."/>
            <person name="Magnuson J."/>
            <person name="Maillard F."/>
            <person name="Morin E."/>
            <person name="Murat C."/>
            <person name="Nolan M."/>
            <person name="Ohm R."/>
            <person name="Pangilinan J."/>
            <person name="Pereira M."/>
            <person name="Perotto S."/>
            <person name="Peter M."/>
            <person name="Riley R."/>
            <person name="Sitrit Y."/>
            <person name="Stielow B."/>
            <person name="Szollosi G."/>
            <person name="Zifcakova L."/>
            <person name="Stursova M."/>
            <person name="Spatafora J.W."/>
            <person name="Tedersoo L."/>
            <person name="Vaario L.-M."/>
            <person name="Yamada A."/>
            <person name="Yan M."/>
            <person name="Wang P."/>
            <person name="Xu J."/>
            <person name="Bruns T."/>
            <person name="Baldrian P."/>
            <person name="Vilgalys R."/>
            <person name="Henrissat B."/>
            <person name="Grigoriev I.V."/>
            <person name="Hibbett D."/>
            <person name="Nagy L.G."/>
            <person name="Martin F.M."/>
        </authorList>
    </citation>
    <scope>NUCLEOTIDE SEQUENCE</scope>
    <source>
        <strain evidence="1">BED1</strain>
    </source>
</reference>
<proteinExistence type="predicted"/>
<dbReference type="EMBL" id="WHUW01000014">
    <property type="protein sequence ID" value="KAF8439419.1"/>
    <property type="molecule type" value="Genomic_DNA"/>
</dbReference>
<comment type="caution">
    <text evidence="1">The sequence shown here is derived from an EMBL/GenBank/DDBJ whole genome shotgun (WGS) entry which is preliminary data.</text>
</comment>
<name>A0AAD4BTU5_BOLED</name>
<sequence length="129" mass="14698">MKSLRTGTQLVLSLQCKRYPSITTISHFSLTISTSSAKPLFHTVVHTTQYLKGLLMVFLVYLYHINTPIPTQDVSGVEQKDWELDTVKFDKAASDWSFWSQKKAFNKAIFGSIPPVCTKEHGYLLEENQ</sequence>
<gene>
    <name evidence="1" type="ORF">L210DRAFT_3504519</name>
</gene>
<dbReference type="AlphaFoldDB" id="A0AAD4BTU5"/>
<reference evidence="1" key="2">
    <citation type="journal article" date="2020" name="Nat. Commun.">
        <title>Large-scale genome sequencing of mycorrhizal fungi provides insights into the early evolution of symbiotic traits.</title>
        <authorList>
            <person name="Miyauchi S."/>
            <person name="Kiss E."/>
            <person name="Kuo A."/>
            <person name="Drula E."/>
            <person name="Kohler A."/>
            <person name="Sanchez-Garcia M."/>
            <person name="Morin E."/>
            <person name="Andreopoulos B."/>
            <person name="Barry K.W."/>
            <person name="Bonito G."/>
            <person name="Buee M."/>
            <person name="Carver A."/>
            <person name="Chen C."/>
            <person name="Cichocki N."/>
            <person name="Clum A."/>
            <person name="Culley D."/>
            <person name="Crous P.W."/>
            <person name="Fauchery L."/>
            <person name="Girlanda M."/>
            <person name="Hayes R.D."/>
            <person name="Keri Z."/>
            <person name="LaButti K."/>
            <person name="Lipzen A."/>
            <person name="Lombard V."/>
            <person name="Magnuson J."/>
            <person name="Maillard F."/>
            <person name="Murat C."/>
            <person name="Nolan M."/>
            <person name="Ohm R.A."/>
            <person name="Pangilinan J."/>
            <person name="Pereira M.F."/>
            <person name="Perotto S."/>
            <person name="Peter M."/>
            <person name="Pfister S."/>
            <person name="Riley R."/>
            <person name="Sitrit Y."/>
            <person name="Stielow J.B."/>
            <person name="Szollosi G."/>
            <person name="Zifcakova L."/>
            <person name="Stursova M."/>
            <person name="Spatafora J.W."/>
            <person name="Tedersoo L."/>
            <person name="Vaario L.M."/>
            <person name="Yamada A."/>
            <person name="Yan M."/>
            <person name="Wang P."/>
            <person name="Xu J."/>
            <person name="Bruns T."/>
            <person name="Baldrian P."/>
            <person name="Vilgalys R."/>
            <person name="Dunand C."/>
            <person name="Henrissat B."/>
            <person name="Grigoriev I.V."/>
            <person name="Hibbett D."/>
            <person name="Nagy L.G."/>
            <person name="Martin F.M."/>
        </authorList>
    </citation>
    <scope>NUCLEOTIDE SEQUENCE</scope>
    <source>
        <strain evidence="1">BED1</strain>
    </source>
</reference>
<organism evidence="1 2">
    <name type="scientific">Boletus edulis BED1</name>
    <dbReference type="NCBI Taxonomy" id="1328754"/>
    <lineage>
        <taxon>Eukaryota</taxon>
        <taxon>Fungi</taxon>
        <taxon>Dikarya</taxon>
        <taxon>Basidiomycota</taxon>
        <taxon>Agaricomycotina</taxon>
        <taxon>Agaricomycetes</taxon>
        <taxon>Agaricomycetidae</taxon>
        <taxon>Boletales</taxon>
        <taxon>Boletineae</taxon>
        <taxon>Boletaceae</taxon>
        <taxon>Boletoideae</taxon>
        <taxon>Boletus</taxon>
    </lineage>
</organism>
<keyword evidence="2" id="KW-1185">Reference proteome</keyword>
<protein>
    <submittedName>
        <fullName evidence="1">Uncharacterized protein</fullName>
    </submittedName>
</protein>
<evidence type="ECO:0000313" key="1">
    <source>
        <dbReference type="EMBL" id="KAF8439419.1"/>
    </source>
</evidence>
<evidence type="ECO:0000313" key="2">
    <source>
        <dbReference type="Proteomes" id="UP001194468"/>
    </source>
</evidence>
<dbReference type="Proteomes" id="UP001194468">
    <property type="component" value="Unassembled WGS sequence"/>
</dbReference>
<accession>A0AAD4BTU5</accession>